<dbReference type="InterPro" id="IPR021352">
    <property type="entry name" value="DUF2971"/>
</dbReference>
<evidence type="ECO:0000313" key="1">
    <source>
        <dbReference type="EMBL" id="MDT0264559.1"/>
    </source>
</evidence>
<gene>
    <name evidence="1" type="ORF">RM423_24735</name>
</gene>
<accession>A0ABU2JJ89</accession>
<dbReference type="EMBL" id="JAVREH010000161">
    <property type="protein sequence ID" value="MDT0264559.1"/>
    <property type="molecule type" value="Genomic_DNA"/>
</dbReference>
<organism evidence="1 2">
    <name type="scientific">Jatrophihabitans lederbergiae</name>
    <dbReference type="NCBI Taxonomy" id="3075547"/>
    <lineage>
        <taxon>Bacteria</taxon>
        <taxon>Bacillati</taxon>
        <taxon>Actinomycetota</taxon>
        <taxon>Actinomycetes</taxon>
        <taxon>Jatrophihabitantales</taxon>
        <taxon>Jatrophihabitantaceae</taxon>
        <taxon>Jatrophihabitans</taxon>
    </lineage>
</organism>
<dbReference type="RefSeq" id="WP_311425692.1">
    <property type="nucleotide sequence ID" value="NZ_JAVREH010000161.1"/>
</dbReference>
<evidence type="ECO:0000313" key="2">
    <source>
        <dbReference type="Proteomes" id="UP001183176"/>
    </source>
</evidence>
<dbReference type="Pfam" id="PF11185">
    <property type="entry name" value="DUF2971"/>
    <property type="match status" value="1"/>
</dbReference>
<name>A0ABU2JJ89_9ACTN</name>
<evidence type="ECO:0008006" key="3">
    <source>
        <dbReference type="Google" id="ProtNLM"/>
    </source>
</evidence>
<dbReference type="Proteomes" id="UP001183176">
    <property type="component" value="Unassembled WGS sequence"/>
</dbReference>
<keyword evidence="2" id="KW-1185">Reference proteome</keyword>
<proteinExistence type="predicted"/>
<protein>
    <recommendedName>
        <fullName evidence="3">DUF2971 domain-containing protein</fullName>
    </recommendedName>
</protein>
<comment type="caution">
    <text evidence="1">The sequence shown here is derived from an EMBL/GenBank/DDBJ whole genome shotgun (WGS) entry which is preliminary data.</text>
</comment>
<sequence>MADTDPSDADVLYHYTNTYGLLGIITNLTLWATDASYLNDAQEMRYGRAEVVEALNVEGQRLIDSEGPPGGGAEYSRGTVMRSAANTVRTDTPPDGQAPASVYVTCFCSDGDLLSQWRGYAEGSGFAVGFRRDYLEGLQWPNGRPGTGPDPTPGPELVKVRYGPTAVAALTQRVTAEIQPHPTGHPNATGWGRAQDFVWPALATIKHEAFREEQESRLILARPAAESPLRFRSGPLGVTPYVEIRFDAAAIAEVILGPGPDQPLRTRAVHQLLHHAGCTASVRGSTAPFRG</sequence>
<reference evidence="2" key="1">
    <citation type="submission" date="2023-07" db="EMBL/GenBank/DDBJ databases">
        <title>30 novel species of actinomycetes from the DSMZ collection.</title>
        <authorList>
            <person name="Nouioui I."/>
        </authorList>
    </citation>
    <scope>NUCLEOTIDE SEQUENCE [LARGE SCALE GENOMIC DNA]</scope>
    <source>
        <strain evidence="2">DSM 44399</strain>
    </source>
</reference>